<protein>
    <submittedName>
        <fullName evidence="2">Uncharacterized protein</fullName>
    </submittedName>
</protein>
<dbReference type="Proteomes" id="UP000325313">
    <property type="component" value="Unassembled WGS sequence"/>
</dbReference>
<feature type="region of interest" description="Disordered" evidence="1">
    <location>
        <begin position="1"/>
        <end position="31"/>
    </location>
</feature>
<organism evidence="2 5">
    <name type="scientific">Puccinia graminis f. sp. tritici</name>
    <dbReference type="NCBI Taxonomy" id="56615"/>
    <lineage>
        <taxon>Eukaryota</taxon>
        <taxon>Fungi</taxon>
        <taxon>Dikarya</taxon>
        <taxon>Basidiomycota</taxon>
        <taxon>Pucciniomycotina</taxon>
        <taxon>Pucciniomycetes</taxon>
        <taxon>Pucciniales</taxon>
        <taxon>Pucciniaceae</taxon>
        <taxon>Puccinia</taxon>
    </lineage>
</organism>
<evidence type="ECO:0000313" key="5">
    <source>
        <dbReference type="Proteomes" id="UP000325313"/>
    </source>
</evidence>
<evidence type="ECO:0000313" key="4">
    <source>
        <dbReference type="Proteomes" id="UP000324748"/>
    </source>
</evidence>
<evidence type="ECO:0000313" key="3">
    <source>
        <dbReference type="EMBL" id="KAA1094219.1"/>
    </source>
</evidence>
<feature type="compositionally biased region" description="Polar residues" evidence="1">
    <location>
        <begin position="15"/>
        <end position="31"/>
    </location>
</feature>
<accession>A0A5B0N396</accession>
<dbReference type="EMBL" id="VDEP01000438">
    <property type="protein sequence ID" value="KAA1083292.1"/>
    <property type="molecule type" value="Genomic_DNA"/>
</dbReference>
<dbReference type="Proteomes" id="UP000324748">
    <property type="component" value="Unassembled WGS sequence"/>
</dbReference>
<name>A0A5B0N396_PUCGR</name>
<sequence>MDLPEISRNAKALVSGNNNSPSNHKLVNQQRTPRPILQGSSYLLMSHKKAAETLSHNHRDLGGFDRWKSC</sequence>
<proteinExistence type="predicted"/>
<evidence type="ECO:0000313" key="2">
    <source>
        <dbReference type="EMBL" id="KAA1083292.1"/>
    </source>
</evidence>
<keyword evidence="4" id="KW-1185">Reference proteome</keyword>
<evidence type="ECO:0000256" key="1">
    <source>
        <dbReference type="SAM" id="MobiDB-lite"/>
    </source>
</evidence>
<gene>
    <name evidence="3" type="ORF">PGT21_013806</name>
    <name evidence="2" type="ORF">PGTUg99_025119</name>
</gene>
<reference evidence="4 5" key="1">
    <citation type="submission" date="2019-05" db="EMBL/GenBank/DDBJ databases">
        <title>Emergence of the Ug99 lineage of the wheat stem rust pathogen through somatic hybridization.</title>
        <authorList>
            <person name="Li F."/>
            <person name="Upadhyaya N.M."/>
            <person name="Sperschneider J."/>
            <person name="Matny O."/>
            <person name="Nguyen-Phuc H."/>
            <person name="Mago R."/>
            <person name="Raley C."/>
            <person name="Miller M.E."/>
            <person name="Silverstein K.A.T."/>
            <person name="Henningsen E."/>
            <person name="Hirsch C.D."/>
            <person name="Visser B."/>
            <person name="Pretorius Z.A."/>
            <person name="Steffenson B.J."/>
            <person name="Schwessinger B."/>
            <person name="Dodds P.N."/>
            <person name="Figueroa M."/>
        </authorList>
    </citation>
    <scope>NUCLEOTIDE SEQUENCE [LARGE SCALE GENOMIC DNA]</scope>
    <source>
        <strain evidence="3">21-0</strain>
        <strain evidence="2 5">Ug99</strain>
    </source>
</reference>
<comment type="caution">
    <text evidence="2">The sequence shown here is derived from an EMBL/GenBank/DDBJ whole genome shotgun (WGS) entry which is preliminary data.</text>
</comment>
<dbReference type="EMBL" id="VSWC01000079">
    <property type="protein sequence ID" value="KAA1094219.1"/>
    <property type="molecule type" value="Genomic_DNA"/>
</dbReference>
<dbReference type="AlphaFoldDB" id="A0A5B0N396"/>